<keyword evidence="4 8" id="KW-0732">Signal</keyword>
<evidence type="ECO:0000256" key="7">
    <source>
        <dbReference type="ARBA" id="ARBA00023288"/>
    </source>
</evidence>
<dbReference type="Pfam" id="PF25198">
    <property type="entry name" value="Spore_GerAC_N"/>
    <property type="match status" value="1"/>
</dbReference>
<dbReference type="Gene3D" id="3.30.300.210">
    <property type="entry name" value="Nutrient germinant receptor protein C, domain 3"/>
    <property type="match status" value="1"/>
</dbReference>
<feature type="chain" id="PRO_5045827570" description="Ger(X)C family spore germination protein" evidence="8">
    <location>
        <begin position="24"/>
        <end position="386"/>
    </location>
</feature>
<accession>A0ABQ5NLL1</accession>
<evidence type="ECO:0000256" key="2">
    <source>
        <dbReference type="ARBA" id="ARBA00007886"/>
    </source>
</evidence>
<dbReference type="InterPro" id="IPR038501">
    <property type="entry name" value="Spore_GerAC_C_sf"/>
</dbReference>
<feature type="signal peptide" evidence="8">
    <location>
        <begin position="1"/>
        <end position="23"/>
    </location>
</feature>
<keyword evidence="5" id="KW-0472">Membrane</keyword>
<dbReference type="NCBIfam" id="TIGR02887">
    <property type="entry name" value="spore_ger_x_C"/>
    <property type="match status" value="1"/>
</dbReference>
<dbReference type="Pfam" id="PF05504">
    <property type="entry name" value="Spore_GerAC"/>
    <property type="match status" value="1"/>
</dbReference>
<evidence type="ECO:0000259" key="10">
    <source>
        <dbReference type="Pfam" id="PF25198"/>
    </source>
</evidence>
<keyword evidence="12" id="KW-1185">Reference proteome</keyword>
<evidence type="ECO:0000256" key="5">
    <source>
        <dbReference type="ARBA" id="ARBA00023136"/>
    </source>
</evidence>
<feature type="domain" description="Spore germination protein N-terminal" evidence="10">
    <location>
        <begin position="23"/>
        <end position="197"/>
    </location>
</feature>
<evidence type="ECO:0000313" key="11">
    <source>
        <dbReference type="EMBL" id="GLC89192.1"/>
    </source>
</evidence>
<evidence type="ECO:0000259" key="9">
    <source>
        <dbReference type="Pfam" id="PF05504"/>
    </source>
</evidence>
<name>A0ABQ5NLL1_9BACI</name>
<evidence type="ECO:0000256" key="6">
    <source>
        <dbReference type="ARBA" id="ARBA00023139"/>
    </source>
</evidence>
<evidence type="ECO:0000256" key="3">
    <source>
        <dbReference type="ARBA" id="ARBA00022544"/>
    </source>
</evidence>
<dbReference type="RefSeq" id="WP_264988933.1">
    <property type="nucleotide sequence ID" value="NZ_BRZA01000002.1"/>
</dbReference>
<comment type="similarity">
    <text evidence="2">Belongs to the GerABKC lipoprotein family.</text>
</comment>
<comment type="caution">
    <text evidence="11">The sequence shown here is derived from an EMBL/GenBank/DDBJ whole genome shotgun (WGS) entry which is preliminary data.</text>
</comment>
<dbReference type="InterPro" id="IPR057336">
    <property type="entry name" value="GerAC_N"/>
</dbReference>
<evidence type="ECO:0000256" key="8">
    <source>
        <dbReference type="SAM" id="SignalP"/>
    </source>
</evidence>
<evidence type="ECO:0000313" key="12">
    <source>
        <dbReference type="Proteomes" id="UP001065593"/>
    </source>
</evidence>
<protein>
    <recommendedName>
        <fullName evidence="13">Ger(X)C family spore germination protein</fullName>
    </recommendedName>
</protein>
<dbReference type="InterPro" id="IPR046953">
    <property type="entry name" value="Spore_GerAC-like_C"/>
</dbReference>
<gene>
    <name evidence="11" type="ORF">LYSBPC_23190</name>
</gene>
<dbReference type="InterPro" id="IPR008844">
    <property type="entry name" value="Spore_GerAC-like"/>
</dbReference>
<dbReference type="Proteomes" id="UP001065593">
    <property type="component" value="Unassembled WGS sequence"/>
</dbReference>
<dbReference type="EMBL" id="BRZA01000002">
    <property type="protein sequence ID" value="GLC89192.1"/>
    <property type="molecule type" value="Genomic_DNA"/>
</dbReference>
<dbReference type="PANTHER" id="PTHR35789">
    <property type="entry name" value="SPORE GERMINATION PROTEIN B3"/>
    <property type="match status" value="1"/>
</dbReference>
<keyword evidence="7" id="KW-0449">Lipoprotein</keyword>
<sequence>MKKKRFFLISLLTLPLLTGCWDVAEPQRMYYINGVGVDMKDGEYEIYLQIINFANVAKSEQPNTDAPIAEIGHATGKTMEEAFFKLYRSVDQEMFWGHMTYLLLSEEALKHEKAIAIIDSALRFQQTRYQIWTYCTQESIKEIMLVTPLLDKSLNASKLSNPLNTEKQETFIEPINLRKLVIGLNEPSHEIAIPYVSLNSNWASTEGASQETTLSGVGILSKDGFKGFIKGEAVRGMQWMTDETKRGELTFQLAEEEEDYLTVTLQKINVHVQPIVEKDGQPVFDIDVKFNATVNGFKSKVAPDDIRKKIIEEAKKEILLTYTEGLKKDVDIYRLSEHLYRKNVKIWKKLEKDGKIPLTANSIGHVNIHVNKVQLGRKTFEETIKE</sequence>
<proteinExistence type="inferred from homology"/>
<evidence type="ECO:0000256" key="1">
    <source>
        <dbReference type="ARBA" id="ARBA00004635"/>
    </source>
</evidence>
<organism evidence="11 12">
    <name type="scientific">Lysinibacillus piscis</name>
    <dbReference type="NCBI Taxonomy" id="2518931"/>
    <lineage>
        <taxon>Bacteria</taxon>
        <taxon>Bacillati</taxon>
        <taxon>Bacillota</taxon>
        <taxon>Bacilli</taxon>
        <taxon>Bacillales</taxon>
        <taxon>Bacillaceae</taxon>
        <taxon>Lysinibacillus</taxon>
    </lineage>
</organism>
<evidence type="ECO:0000256" key="4">
    <source>
        <dbReference type="ARBA" id="ARBA00022729"/>
    </source>
</evidence>
<keyword evidence="6" id="KW-0564">Palmitate</keyword>
<reference evidence="11" key="1">
    <citation type="submission" date="2022-08" db="EMBL/GenBank/DDBJ databases">
        <title>Draft genome sequence of Lysinibacillus sp. strain KH24.</title>
        <authorList>
            <person name="Kanbe H."/>
            <person name="Itoh H."/>
        </authorList>
    </citation>
    <scope>NUCLEOTIDE SEQUENCE</scope>
    <source>
        <strain evidence="11">KH24</strain>
    </source>
</reference>
<dbReference type="PANTHER" id="PTHR35789:SF1">
    <property type="entry name" value="SPORE GERMINATION PROTEIN B3"/>
    <property type="match status" value="1"/>
</dbReference>
<keyword evidence="3" id="KW-0309">Germination</keyword>
<evidence type="ECO:0008006" key="13">
    <source>
        <dbReference type="Google" id="ProtNLM"/>
    </source>
</evidence>
<dbReference type="PROSITE" id="PS51257">
    <property type="entry name" value="PROKAR_LIPOPROTEIN"/>
    <property type="match status" value="1"/>
</dbReference>
<comment type="subcellular location">
    <subcellularLocation>
        <location evidence="1">Membrane</location>
        <topology evidence="1">Lipid-anchor</topology>
    </subcellularLocation>
</comment>
<feature type="domain" description="Spore germination GerAC-like C-terminal" evidence="9">
    <location>
        <begin position="215"/>
        <end position="353"/>
    </location>
</feature>